<evidence type="ECO:0000256" key="1">
    <source>
        <dbReference type="SAM" id="Phobius"/>
    </source>
</evidence>
<dbReference type="NCBIfam" id="TIGR02117">
    <property type="entry name" value="chp_urease_rgn"/>
    <property type="match status" value="1"/>
</dbReference>
<dbReference type="AlphaFoldDB" id="A0A7Y0FLE7"/>
<dbReference type="Pfam" id="PF09601">
    <property type="entry name" value="DUF2459"/>
    <property type="match status" value="1"/>
</dbReference>
<sequence length="229" mass="25835">MVLQVIFYGFFVFVGLALLYIGAAKLIERVSVPAQPTTEAATIPFYIHSNGVHTDLVMPVRSAVLDWSQELPYAHTTSGDTTYRFVGIGWGDKGFYLDTPEWKDLKLSTAVQAGFWLNTTAMHVTYFHQAELTPGPNCAYLPLTPTQYRRLIAYIQATFQRDAQGRVEWLPGHSYADHDAFYNAKHHYSFLNTCNTWSNNGLKVAGQRAALWTPFDTGMLRQYPAQTGR</sequence>
<accession>A0A7Y0FLE7</accession>
<evidence type="ECO:0000313" key="2">
    <source>
        <dbReference type="EMBL" id="NML64738.1"/>
    </source>
</evidence>
<keyword evidence="1" id="KW-0812">Transmembrane</keyword>
<feature type="transmembrane region" description="Helical" evidence="1">
    <location>
        <begin position="6"/>
        <end position="27"/>
    </location>
</feature>
<name>A0A7Y0FLE7_9BACT</name>
<keyword evidence="1" id="KW-0472">Membrane</keyword>
<protein>
    <submittedName>
        <fullName evidence="2">TIGR02117 family protein</fullName>
    </submittedName>
</protein>
<proteinExistence type="predicted"/>
<dbReference type="RefSeq" id="WP_169530019.1">
    <property type="nucleotide sequence ID" value="NZ_JABBGH010000001.1"/>
</dbReference>
<gene>
    <name evidence="2" type="ORF">HHL22_05915</name>
</gene>
<dbReference type="Proteomes" id="UP000559626">
    <property type="component" value="Unassembled WGS sequence"/>
</dbReference>
<dbReference type="InterPro" id="IPR011727">
    <property type="entry name" value="CHP02117"/>
</dbReference>
<evidence type="ECO:0000313" key="3">
    <source>
        <dbReference type="Proteomes" id="UP000559626"/>
    </source>
</evidence>
<comment type="caution">
    <text evidence="2">The sequence shown here is derived from an EMBL/GenBank/DDBJ whole genome shotgun (WGS) entry which is preliminary data.</text>
</comment>
<reference evidence="2 3" key="1">
    <citation type="submission" date="2020-04" db="EMBL/GenBank/DDBJ databases">
        <title>Hymenobacter polaris sp. nov., isolated from Arctic soil.</title>
        <authorList>
            <person name="Dahal R.H."/>
        </authorList>
    </citation>
    <scope>NUCLEOTIDE SEQUENCE [LARGE SCALE GENOMIC DNA]</scope>
    <source>
        <strain evidence="2 3">RP-2-7</strain>
    </source>
</reference>
<keyword evidence="3" id="KW-1185">Reference proteome</keyword>
<dbReference type="EMBL" id="JABBGH010000001">
    <property type="protein sequence ID" value="NML64738.1"/>
    <property type="molecule type" value="Genomic_DNA"/>
</dbReference>
<organism evidence="2 3">
    <name type="scientific">Hymenobacter polaris</name>
    <dbReference type="NCBI Taxonomy" id="2682546"/>
    <lineage>
        <taxon>Bacteria</taxon>
        <taxon>Pseudomonadati</taxon>
        <taxon>Bacteroidota</taxon>
        <taxon>Cytophagia</taxon>
        <taxon>Cytophagales</taxon>
        <taxon>Hymenobacteraceae</taxon>
        <taxon>Hymenobacter</taxon>
    </lineage>
</organism>
<keyword evidence="1" id="KW-1133">Transmembrane helix</keyword>